<feature type="region of interest" description="Disordered" evidence="1">
    <location>
        <begin position="1"/>
        <end position="63"/>
    </location>
</feature>
<accession>A0A9D4JCN4</accession>
<comment type="caution">
    <text evidence="2">The sequence shown here is derived from an EMBL/GenBank/DDBJ whole genome shotgun (WGS) entry which is preliminary data.</text>
</comment>
<evidence type="ECO:0000256" key="1">
    <source>
        <dbReference type="SAM" id="MobiDB-lite"/>
    </source>
</evidence>
<proteinExistence type="predicted"/>
<gene>
    <name evidence="2" type="ORF">DPMN_133136</name>
</gene>
<dbReference type="EMBL" id="JAIWYP010000006">
    <property type="protein sequence ID" value="KAH3804844.1"/>
    <property type="molecule type" value="Genomic_DNA"/>
</dbReference>
<organism evidence="2 3">
    <name type="scientific">Dreissena polymorpha</name>
    <name type="common">Zebra mussel</name>
    <name type="synonym">Mytilus polymorpha</name>
    <dbReference type="NCBI Taxonomy" id="45954"/>
    <lineage>
        <taxon>Eukaryota</taxon>
        <taxon>Metazoa</taxon>
        <taxon>Spiralia</taxon>
        <taxon>Lophotrochozoa</taxon>
        <taxon>Mollusca</taxon>
        <taxon>Bivalvia</taxon>
        <taxon>Autobranchia</taxon>
        <taxon>Heteroconchia</taxon>
        <taxon>Euheterodonta</taxon>
        <taxon>Imparidentia</taxon>
        <taxon>Neoheterodontei</taxon>
        <taxon>Myida</taxon>
        <taxon>Dreissenoidea</taxon>
        <taxon>Dreissenidae</taxon>
        <taxon>Dreissena</taxon>
    </lineage>
</organism>
<sequence length="63" mass="6876">MVTTTPLTNCSLSRSQKPTLQGLSGGGLKDGKCDRNAGRLQTRSPLPQADVHHRVHAKRMLPR</sequence>
<dbReference type="Proteomes" id="UP000828390">
    <property type="component" value="Unassembled WGS sequence"/>
</dbReference>
<evidence type="ECO:0000313" key="3">
    <source>
        <dbReference type="Proteomes" id="UP000828390"/>
    </source>
</evidence>
<evidence type="ECO:0000313" key="2">
    <source>
        <dbReference type="EMBL" id="KAH3804844.1"/>
    </source>
</evidence>
<feature type="compositionally biased region" description="Basic residues" evidence="1">
    <location>
        <begin position="53"/>
        <end position="63"/>
    </location>
</feature>
<feature type="compositionally biased region" description="Polar residues" evidence="1">
    <location>
        <begin position="1"/>
        <end position="22"/>
    </location>
</feature>
<dbReference type="AlphaFoldDB" id="A0A9D4JCN4"/>
<reference evidence="2" key="1">
    <citation type="journal article" date="2019" name="bioRxiv">
        <title>The Genome of the Zebra Mussel, Dreissena polymorpha: A Resource for Invasive Species Research.</title>
        <authorList>
            <person name="McCartney M.A."/>
            <person name="Auch B."/>
            <person name="Kono T."/>
            <person name="Mallez S."/>
            <person name="Zhang Y."/>
            <person name="Obille A."/>
            <person name="Becker A."/>
            <person name="Abrahante J.E."/>
            <person name="Garbe J."/>
            <person name="Badalamenti J.P."/>
            <person name="Herman A."/>
            <person name="Mangelson H."/>
            <person name="Liachko I."/>
            <person name="Sullivan S."/>
            <person name="Sone E.D."/>
            <person name="Koren S."/>
            <person name="Silverstein K.A.T."/>
            <person name="Beckman K.B."/>
            <person name="Gohl D.M."/>
        </authorList>
    </citation>
    <scope>NUCLEOTIDE SEQUENCE</scope>
    <source>
        <strain evidence="2">Duluth1</strain>
        <tissue evidence="2">Whole animal</tissue>
    </source>
</reference>
<name>A0A9D4JCN4_DREPO</name>
<reference evidence="2" key="2">
    <citation type="submission" date="2020-11" db="EMBL/GenBank/DDBJ databases">
        <authorList>
            <person name="McCartney M.A."/>
            <person name="Auch B."/>
            <person name="Kono T."/>
            <person name="Mallez S."/>
            <person name="Becker A."/>
            <person name="Gohl D.M."/>
            <person name="Silverstein K.A.T."/>
            <person name="Koren S."/>
            <person name="Bechman K.B."/>
            <person name="Herman A."/>
            <person name="Abrahante J.E."/>
            <person name="Garbe J."/>
        </authorList>
    </citation>
    <scope>NUCLEOTIDE SEQUENCE</scope>
    <source>
        <strain evidence="2">Duluth1</strain>
        <tissue evidence="2">Whole animal</tissue>
    </source>
</reference>
<protein>
    <submittedName>
        <fullName evidence="2">Uncharacterized protein</fullName>
    </submittedName>
</protein>
<keyword evidence="3" id="KW-1185">Reference proteome</keyword>